<keyword evidence="1" id="KW-0472">Membrane</keyword>
<evidence type="ECO:0000256" key="1">
    <source>
        <dbReference type="SAM" id="Phobius"/>
    </source>
</evidence>
<dbReference type="EMBL" id="OX597814">
    <property type="protein sequence ID" value="CAI9715367.1"/>
    <property type="molecule type" value="Genomic_DNA"/>
</dbReference>
<gene>
    <name evidence="2" type="ORF">OCTVUL_1B015040</name>
</gene>
<feature type="transmembrane region" description="Helical" evidence="1">
    <location>
        <begin position="52"/>
        <end position="71"/>
    </location>
</feature>
<evidence type="ECO:0000313" key="2">
    <source>
        <dbReference type="EMBL" id="CAI9715367.1"/>
    </source>
</evidence>
<accession>A0AA36AIU1</accession>
<reference evidence="2" key="1">
    <citation type="submission" date="2023-08" db="EMBL/GenBank/DDBJ databases">
        <authorList>
            <person name="Alioto T."/>
            <person name="Alioto T."/>
            <person name="Gomez Garrido J."/>
        </authorList>
    </citation>
    <scope>NUCLEOTIDE SEQUENCE</scope>
</reference>
<keyword evidence="3" id="KW-1185">Reference proteome</keyword>
<dbReference type="AlphaFoldDB" id="A0AA36AIU1"/>
<dbReference type="Proteomes" id="UP001162480">
    <property type="component" value="Chromosome 1"/>
</dbReference>
<keyword evidence="1" id="KW-0812">Transmembrane</keyword>
<name>A0AA36AIU1_OCTVU</name>
<organism evidence="2 3">
    <name type="scientific">Octopus vulgaris</name>
    <name type="common">Common octopus</name>
    <dbReference type="NCBI Taxonomy" id="6645"/>
    <lineage>
        <taxon>Eukaryota</taxon>
        <taxon>Metazoa</taxon>
        <taxon>Spiralia</taxon>
        <taxon>Lophotrochozoa</taxon>
        <taxon>Mollusca</taxon>
        <taxon>Cephalopoda</taxon>
        <taxon>Coleoidea</taxon>
        <taxon>Octopodiformes</taxon>
        <taxon>Octopoda</taxon>
        <taxon>Incirrata</taxon>
        <taxon>Octopodidae</taxon>
        <taxon>Octopus</taxon>
    </lineage>
</organism>
<protein>
    <submittedName>
        <fullName evidence="2">Uncharacterized protein</fullName>
    </submittedName>
</protein>
<evidence type="ECO:0000313" key="3">
    <source>
        <dbReference type="Proteomes" id="UP001162480"/>
    </source>
</evidence>
<keyword evidence="1" id="KW-1133">Transmembrane helix</keyword>
<proteinExistence type="predicted"/>
<sequence>MGQNGGIIGVVVFSVSKKVMEKAFDVENEMENGVGNEVDKSELKLTVSSLQLLYTVIALGININVYFFYCVSTNEVE</sequence>